<feature type="chain" id="PRO_5044769896" evidence="6">
    <location>
        <begin position="22"/>
        <end position="676"/>
    </location>
</feature>
<dbReference type="Proteomes" id="UP001530315">
    <property type="component" value="Unassembled WGS sequence"/>
</dbReference>
<dbReference type="EMBL" id="JALLAZ020000491">
    <property type="protein sequence ID" value="KAL3793992.1"/>
    <property type="molecule type" value="Genomic_DNA"/>
</dbReference>
<feature type="binding site" evidence="5">
    <location>
        <position position="467"/>
    </location>
    <ligand>
        <name>Fe cation</name>
        <dbReference type="ChEBI" id="CHEBI:24875"/>
        <note>catalytic</note>
    </ligand>
</feature>
<feature type="binding site" evidence="5">
    <location>
        <position position="349"/>
    </location>
    <ligand>
        <name>Fe cation</name>
        <dbReference type="ChEBI" id="CHEBI:24875"/>
        <note>catalytic</note>
    </ligand>
</feature>
<reference evidence="7 8" key="1">
    <citation type="submission" date="2024-10" db="EMBL/GenBank/DDBJ databases">
        <title>Updated reference genomes for cyclostephanoid diatoms.</title>
        <authorList>
            <person name="Roberts W.R."/>
            <person name="Alverson A.J."/>
        </authorList>
    </citation>
    <scope>NUCLEOTIDE SEQUENCE [LARGE SCALE GENOMIC DNA]</scope>
    <source>
        <strain evidence="7 8">AJA276-08</strain>
    </source>
</reference>
<dbReference type="PANTHER" id="PTHR10543:SF89">
    <property type="entry name" value="CAROTENOID 9,10(9',10')-CLEAVAGE DIOXYGENASE 1"/>
    <property type="match status" value="1"/>
</dbReference>
<evidence type="ECO:0000256" key="2">
    <source>
        <dbReference type="ARBA" id="ARBA00022723"/>
    </source>
</evidence>
<keyword evidence="4 5" id="KW-0408">Iron</keyword>
<evidence type="ECO:0000256" key="1">
    <source>
        <dbReference type="ARBA" id="ARBA00006787"/>
    </source>
</evidence>
<evidence type="ECO:0000256" key="5">
    <source>
        <dbReference type="PIRSR" id="PIRSR604294-1"/>
    </source>
</evidence>
<dbReference type="AlphaFoldDB" id="A0ABD3Q129"/>
<dbReference type="InterPro" id="IPR004294">
    <property type="entry name" value="Carotenoid_Oase"/>
</dbReference>
<dbReference type="Pfam" id="PF03055">
    <property type="entry name" value="RPE65"/>
    <property type="match status" value="1"/>
</dbReference>
<sequence>MQYTAATVVAASWLAVSGIDAVAIQKSPPKTSSSTSRATSITTKTRLGMLPGRDRFDAGLTTNRNKDLGHDGRAGDFFKLRGLRGVGDSTNDLPPMLRDGLDVTGEINGAKVPSSGQTVRRAMSGRDGGSAAACARAAAETRAREVFDASPYSLKALNELFRNVDERPNPTPCFTTTLSKSTLPPDLKPGCLLRIGPNGGSSDEGWLDGDGLVHAITLPPRDDEKYGMTYSSTYVDTRGRRLEHLSAEGGKKKKKKTFLGTLGAAPRGLPMLTNLFRNALNFSTLEPQKDTCNTAMAVSGSRVLALMEQSLPSEIRVSKSGKMKTIDSYLRLDGSIPRAPITGGNFGAHGRTCTITGERVHVSYSSASRPHVRINTFSENWTPTSTIGVDVPTPVMIHDLALTEKYVVVFDFPLAVRPARMILEDKFPVEYEPINGARIGLVPRQRKGGGSPAMTQWFNVEPGVVLHAVNAVECDDGTVVVRGFKSVPNESSSYILDYSPSFLHEWILDPTTGSTVSDYCLNPNVCVEFPALCAASCPATAVYGIVATSIGGPNLRFKVPRTATLLDSVVKLALVDDVESGRVAGDVLGRYDLDFGWHFVSEPTVVTKTTGYGSYLLLTATYVPPTTDDNIDSTMKSRLLILDGDCIANGPVTIVDLPHRVNYGLHSLFVDWSMLD</sequence>
<name>A0ABD3Q129_9STRA</name>
<dbReference type="GO" id="GO:0016491">
    <property type="term" value="F:oxidoreductase activity"/>
    <property type="evidence" value="ECO:0007669"/>
    <property type="project" value="UniProtKB-KW"/>
</dbReference>
<comment type="cofactor">
    <cofactor evidence="5">
        <name>Fe(2+)</name>
        <dbReference type="ChEBI" id="CHEBI:29033"/>
    </cofactor>
    <text evidence="5">Binds 1 Fe(2+) ion per subunit.</text>
</comment>
<keyword evidence="6" id="KW-0732">Signal</keyword>
<evidence type="ECO:0000256" key="6">
    <source>
        <dbReference type="SAM" id="SignalP"/>
    </source>
</evidence>
<protein>
    <submittedName>
        <fullName evidence="7">Uncharacterized protein</fullName>
    </submittedName>
</protein>
<keyword evidence="2 5" id="KW-0479">Metal-binding</keyword>
<comment type="similarity">
    <text evidence="1">Belongs to the carotenoid oxygenase family.</text>
</comment>
<feature type="binding site" evidence="5">
    <location>
        <position position="666"/>
    </location>
    <ligand>
        <name>Fe cation</name>
        <dbReference type="ChEBI" id="CHEBI:24875"/>
        <note>catalytic</note>
    </ligand>
</feature>
<organism evidence="7 8">
    <name type="scientific">Stephanodiscus triporus</name>
    <dbReference type="NCBI Taxonomy" id="2934178"/>
    <lineage>
        <taxon>Eukaryota</taxon>
        <taxon>Sar</taxon>
        <taxon>Stramenopiles</taxon>
        <taxon>Ochrophyta</taxon>
        <taxon>Bacillariophyta</taxon>
        <taxon>Coscinodiscophyceae</taxon>
        <taxon>Thalassiosirophycidae</taxon>
        <taxon>Stephanodiscales</taxon>
        <taxon>Stephanodiscaceae</taxon>
        <taxon>Stephanodiscus</taxon>
    </lineage>
</organism>
<evidence type="ECO:0000313" key="8">
    <source>
        <dbReference type="Proteomes" id="UP001530315"/>
    </source>
</evidence>
<keyword evidence="3" id="KW-0560">Oxidoreductase</keyword>
<gene>
    <name evidence="7" type="ORF">ACHAW5_008167</name>
</gene>
<evidence type="ECO:0000256" key="3">
    <source>
        <dbReference type="ARBA" id="ARBA00023002"/>
    </source>
</evidence>
<feature type="binding site" evidence="5">
    <location>
        <position position="398"/>
    </location>
    <ligand>
        <name>Fe cation</name>
        <dbReference type="ChEBI" id="CHEBI:24875"/>
        <note>catalytic</note>
    </ligand>
</feature>
<dbReference type="GO" id="GO:0046872">
    <property type="term" value="F:metal ion binding"/>
    <property type="evidence" value="ECO:0007669"/>
    <property type="project" value="UniProtKB-KW"/>
</dbReference>
<evidence type="ECO:0000313" key="7">
    <source>
        <dbReference type="EMBL" id="KAL3793992.1"/>
    </source>
</evidence>
<feature type="signal peptide" evidence="6">
    <location>
        <begin position="1"/>
        <end position="21"/>
    </location>
</feature>
<evidence type="ECO:0000256" key="4">
    <source>
        <dbReference type="ARBA" id="ARBA00023004"/>
    </source>
</evidence>
<accession>A0ABD3Q129</accession>
<dbReference type="PANTHER" id="PTHR10543">
    <property type="entry name" value="BETA-CAROTENE DIOXYGENASE"/>
    <property type="match status" value="1"/>
</dbReference>
<comment type="caution">
    <text evidence="7">The sequence shown here is derived from an EMBL/GenBank/DDBJ whole genome shotgun (WGS) entry which is preliminary data.</text>
</comment>
<proteinExistence type="inferred from homology"/>
<keyword evidence="8" id="KW-1185">Reference proteome</keyword>